<proteinExistence type="predicted"/>
<name>A0A9P0VTJ7_ACAOB</name>
<reference evidence="2" key="1">
    <citation type="submission" date="2022-03" db="EMBL/GenBank/DDBJ databases">
        <authorList>
            <person name="Sayadi A."/>
        </authorList>
    </citation>
    <scope>NUCLEOTIDE SEQUENCE</scope>
</reference>
<organism evidence="2 3">
    <name type="scientific">Acanthoscelides obtectus</name>
    <name type="common">Bean weevil</name>
    <name type="synonym">Bruchus obtectus</name>
    <dbReference type="NCBI Taxonomy" id="200917"/>
    <lineage>
        <taxon>Eukaryota</taxon>
        <taxon>Metazoa</taxon>
        <taxon>Ecdysozoa</taxon>
        <taxon>Arthropoda</taxon>
        <taxon>Hexapoda</taxon>
        <taxon>Insecta</taxon>
        <taxon>Pterygota</taxon>
        <taxon>Neoptera</taxon>
        <taxon>Endopterygota</taxon>
        <taxon>Coleoptera</taxon>
        <taxon>Polyphaga</taxon>
        <taxon>Cucujiformia</taxon>
        <taxon>Chrysomeloidea</taxon>
        <taxon>Chrysomelidae</taxon>
        <taxon>Bruchinae</taxon>
        <taxon>Bruchini</taxon>
        <taxon>Acanthoscelides</taxon>
    </lineage>
</organism>
<comment type="caution">
    <text evidence="2">The sequence shown here is derived from an EMBL/GenBank/DDBJ whole genome shotgun (WGS) entry which is preliminary data.</text>
</comment>
<dbReference type="GO" id="GO:0006508">
    <property type="term" value="P:proteolysis"/>
    <property type="evidence" value="ECO:0007669"/>
    <property type="project" value="InterPro"/>
</dbReference>
<dbReference type="Gene3D" id="1.20.5.170">
    <property type="match status" value="1"/>
</dbReference>
<evidence type="ECO:0000313" key="2">
    <source>
        <dbReference type="EMBL" id="CAH2019457.1"/>
    </source>
</evidence>
<sequence>MMCGSCWAFSAVSIIIHI</sequence>
<feature type="domain" description="Peptidase C1A papain C-terminal" evidence="1">
    <location>
        <begin position="2"/>
        <end position="15"/>
    </location>
</feature>
<gene>
    <name evidence="2" type="ORF">ACAOBT_LOCUS37161</name>
</gene>
<dbReference type="EMBL" id="CAKOFQ010010265">
    <property type="protein sequence ID" value="CAH2019457.1"/>
    <property type="molecule type" value="Genomic_DNA"/>
</dbReference>
<protein>
    <recommendedName>
        <fullName evidence="1">Peptidase C1A papain C-terminal domain-containing protein</fullName>
    </recommendedName>
</protein>
<accession>A0A9P0VTJ7</accession>
<dbReference type="Proteomes" id="UP001152888">
    <property type="component" value="Unassembled WGS sequence"/>
</dbReference>
<evidence type="ECO:0000313" key="3">
    <source>
        <dbReference type="Proteomes" id="UP001152888"/>
    </source>
</evidence>
<dbReference type="InterPro" id="IPR000668">
    <property type="entry name" value="Peptidase_C1A_C"/>
</dbReference>
<dbReference type="AlphaFoldDB" id="A0A9P0VTJ7"/>
<dbReference type="Pfam" id="PF00112">
    <property type="entry name" value="Peptidase_C1"/>
    <property type="match status" value="1"/>
</dbReference>
<evidence type="ECO:0000259" key="1">
    <source>
        <dbReference type="Pfam" id="PF00112"/>
    </source>
</evidence>
<dbReference type="GO" id="GO:0008234">
    <property type="term" value="F:cysteine-type peptidase activity"/>
    <property type="evidence" value="ECO:0007669"/>
    <property type="project" value="InterPro"/>
</dbReference>
<keyword evidence="3" id="KW-1185">Reference proteome</keyword>